<keyword evidence="2" id="KW-0175">Coiled coil</keyword>
<organism evidence="6">
    <name type="scientific">Drosophila persimilis</name>
    <name type="common">Fruit fly</name>
    <dbReference type="NCBI Taxonomy" id="7234"/>
    <lineage>
        <taxon>Eukaryota</taxon>
        <taxon>Metazoa</taxon>
        <taxon>Ecdysozoa</taxon>
        <taxon>Arthropoda</taxon>
        <taxon>Hexapoda</taxon>
        <taxon>Insecta</taxon>
        <taxon>Pterygota</taxon>
        <taxon>Neoptera</taxon>
        <taxon>Endopterygota</taxon>
        <taxon>Diptera</taxon>
        <taxon>Brachycera</taxon>
        <taxon>Muscomorpha</taxon>
        <taxon>Ephydroidea</taxon>
        <taxon>Drosophilidae</taxon>
        <taxon>Drosophila</taxon>
        <taxon>Sophophora</taxon>
    </lineage>
</organism>
<dbReference type="OMA" id="NEASCNC"/>
<dbReference type="PhylomeDB" id="B4GKF7"/>
<keyword evidence="1" id="KW-1015">Disulfide bond</keyword>
<accession>B4GKF7</accession>
<dbReference type="GO" id="GO:0005615">
    <property type="term" value="C:extracellular space"/>
    <property type="evidence" value="ECO:0007669"/>
    <property type="project" value="TreeGrafter"/>
</dbReference>
<feature type="chain" id="PRO_5002806749" evidence="3">
    <location>
        <begin position="17"/>
        <end position="472"/>
    </location>
</feature>
<feature type="coiled-coil region" evidence="2">
    <location>
        <begin position="42"/>
        <end position="69"/>
    </location>
</feature>
<evidence type="ECO:0000256" key="1">
    <source>
        <dbReference type="ARBA" id="ARBA00023157"/>
    </source>
</evidence>
<evidence type="ECO:0000313" key="6">
    <source>
        <dbReference type="Proteomes" id="UP000008744"/>
    </source>
</evidence>
<name>B4GKF7_DROPE</name>
<evidence type="ECO:0000256" key="2">
    <source>
        <dbReference type="SAM" id="Coils"/>
    </source>
</evidence>
<dbReference type="SMART" id="SM00186">
    <property type="entry name" value="FBG"/>
    <property type="match status" value="1"/>
</dbReference>
<dbReference type="SMR" id="B4GKF7"/>
<dbReference type="InterPro" id="IPR020837">
    <property type="entry name" value="Fibrinogen_CS"/>
</dbReference>
<protein>
    <submittedName>
        <fullName evidence="5">GL25691</fullName>
    </submittedName>
</protein>
<sequence>MWIFPILLLLVQHSTGSILPTESPPEDTTISDERQSQCTKEFEEQDQQLTSLKAQLNVYRDKARELEMLLNYSNTMGERLWESYKAQTDFKEQVEKILMKEIQVQNSTIQLEEDQRQSFENRLNELEWQLKNRDLRIMEIETQMKHKEDRTRGYLKTFMDIIEKELEGKNADITLSTENSSERREIQASEQMEDLKEQADAKQISSDQQLKDKDTELLLKMVKEMKEQISKMEMQIQARETQMQSHDKSIRELVDQVNFLKRTWTGSCLPFTNSTDIYTIKLPGMGSVDVPCNSSVSGSGWTVIQRRVRGNVNFNRTWSEYKHGFGDLRENLFLGLEKIHLMTLLQPHELYIQLQHANGSTSYARYDDFKIGSEAEAYKLKSLGKYSGTAEDSLAFHEDMKFSTFDRDNLDCAKYFGGGWWFDTCAESNLNGIYYPNGTSSKRDGIFWGAWQKDNYTISLTFTQMMIRPKVM</sequence>
<dbReference type="InterPro" id="IPR002181">
    <property type="entry name" value="Fibrinogen_a/b/g_C_dom"/>
</dbReference>
<keyword evidence="6" id="KW-1185">Reference proteome</keyword>
<evidence type="ECO:0000313" key="5">
    <source>
        <dbReference type="EMBL" id="EDW37123.1"/>
    </source>
</evidence>
<dbReference type="OrthoDB" id="6145874at2759"/>
<keyword evidence="3" id="KW-0732">Signal</keyword>
<dbReference type="Proteomes" id="UP000008744">
    <property type="component" value="Unassembled WGS sequence"/>
</dbReference>
<dbReference type="Gene3D" id="3.90.215.10">
    <property type="entry name" value="Gamma Fibrinogen, chain A, domain 1"/>
    <property type="match status" value="1"/>
</dbReference>
<evidence type="ECO:0000259" key="4">
    <source>
        <dbReference type="PROSITE" id="PS51406"/>
    </source>
</evidence>
<feature type="domain" description="Fibrinogen C-terminal" evidence="4">
    <location>
        <begin position="259"/>
        <end position="471"/>
    </location>
</feature>
<dbReference type="InterPro" id="IPR014716">
    <property type="entry name" value="Fibrinogen_a/b/g_C_1"/>
</dbReference>
<dbReference type="InterPro" id="IPR036056">
    <property type="entry name" value="Fibrinogen-like_C"/>
</dbReference>
<feature type="coiled-coil region" evidence="2">
    <location>
        <begin position="109"/>
        <end position="143"/>
    </location>
</feature>
<dbReference type="PANTHER" id="PTHR19143:SF327">
    <property type="entry name" value="FI21813P1-RELATED"/>
    <property type="match status" value="1"/>
</dbReference>
<dbReference type="AlphaFoldDB" id="B4GKF7"/>
<dbReference type="PROSITE" id="PS51406">
    <property type="entry name" value="FIBRINOGEN_C_2"/>
    <property type="match status" value="1"/>
</dbReference>
<dbReference type="eggNOG" id="KOG2579">
    <property type="taxonomic scope" value="Eukaryota"/>
</dbReference>
<dbReference type="EMBL" id="CH479184">
    <property type="protein sequence ID" value="EDW37123.1"/>
    <property type="molecule type" value="Genomic_DNA"/>
</dbReference>
<dbReference type="PANTHER" id="PTHR19143">
    <property type="entry name" value="FIBRINOGEN/TENASCIN/ANGIOPOEITIN"/>
    <property type="match status" value="1"/>
</dbReference>
<dbReference type="PROSITE" id="PS00514">
    <property type="entry name" value="FIBRINOGEN_C_1"/>
    <property type="match status" value="1"/>
</dbReference>
<gene>
    <name evidence="5" type="primary">Dper\GL25691</name>
    <name evidence="5" type="ORF">Dper_GL25691</name>
</gene>
<proteinExistence type="predicted"/>
<reference evidence="5 6" key="1">
    <citation type="journal article" date="2007" name="Nature">
        <title>Evolution of genes and genomes on the Drosophila phylogeny.</title>
        <authorList>
            <consortium name="Drosophila 12 Genomes Consortium"/>
            <person name="Clark A.G."/>
            <person name="Eisen M.B."/>
            <person name="Smith D.R."/>
            <person name="Bergman C.M."/>
            <person name="Oliver B."/>
            <person name="Markow T.A."/>
            <person name="Kaufman T.C."/>
            <person name="Kellis M."/>
            <person name="Gelbart W."/>
            <person name="Iyer V.N."/>
            <person name="Pollard D.A."/>
            <person name="Sackton T.B."/>
            <person name="Larracuente A.M."/>
            <person name="Singh N.D."/>
            <person name="Abad J.P."/>
            <person name="Abt D.N."/>
            <person name="Adryan B."/>
            <person name="Aguade M."/>
            <person name="Akashi H."/>
            <person name="Anderson W.W."/>
            <person name="Aquadro C.F."/>
            <person name="Ardell D.H."/>
            <person name="Arguello R."/>
            <person name="Artieri C.G."/>
            <person name="Barbash D.A."/>
            <person name="Barker D."/>
            <person name="Barsanti P."/>
            <person name="Batterham P."/>
            <person name="Batzoglou S."/>
            <person name="Begun D."/>
            <person name="Bhutkar A."/>
            <person name="Blanco E."/>
            <person name="Bosak S.A."/>
            <person name="Bradley R.K."/>
            <person name="Brand A.D."/>
            <person name="Brent M.R."/>
            <person name="Brooks A.N."/>
            <person name="Brown R.H."/>
            <person name="Butlin R.K."/>
            <person name="Caggese C."/>
            <person name="Calvi B.R."/>
            <person name="Bernardo de Carvalho A."/>
            <person name="Caspi A."/>
            <person name="Castrezana S."/>
            <person name="Celniker S.E."/>
            <person name="Chang J.L."/>
            <person name="Chapple C."/>
            <person name="Chatterji S."/>
            <person name="Chinwalla A."/>
            <person name="Civetta A."/>
            <person name="Clifton S.W."/>
            <person name="Comeron J.M."/>
            <person name="Costello J.C."/>
            <person name="Coyne J.A."/>
            <person name="Daub J."/>
            <person name="David R.G."/>
            <person name="Delcher A.L."/>
            <person name="Delehaunty K."/>
            <person name="Do C.B."/>
            <person name="Ebling H."/>
            <person name="Edwards K."/>
            <person name="Eickbush T."/>
            <person name="Evans J.D."/>
            <person name="Filipski A."/>
            <person name="Findeiss S."/>
            <person name="Freyhult E."/>
            <person name="Fulton L."/>
            <person name="Fulton R."/>
            <person name="Garcia A.C."/>
            <person name="Gardiner A."/>
            <person name="Garfield D.A."/>
            <person name="Garvin B.E."/>
            <person name="Gibson G."/>
            <person name="Gilbert D."/>
            <person name="Gnerre S."/>
            <person name="Godfrey J."/>
            <person name="Good R."/>
            <person name="Gotea V."/>
            <person name="Gravely B."/>
            <person name="Greenberg A.J."/>
            <person name="Griffiths-Jones S."/>
            <person name="Gross S."/>
            <person name="Guigo R."/>
            <person name="Gustafson E.A."/>
            <person name="Haerty W."/>
            <person name="Hahn M.W."/>
            <person name="Halligan D.L."/>
            <person name="Halpern A.L."/>
            <person name="Halter G.M."/>
            <person name="Han M.V."/>
            <person name="Heger A."/>
            <person name="Hillier L."/>
            <person name="Hinrichs A.S."/>
            <person name="Holmes I."/>
            <person name="Hoskins R.A."/>
            <person name="Hubisz M.J."/>
            <person name="Hultmark D."/>
            <person name="Huntley M.A."/>
            <person name="Jaffe D.B."/>
            <person name="Jagadeeshan S."/>
            <person name="Jeck W.R."/>
            <person name="Johnson J."/>
            <person name="Jones C.D."/>
            <person name="Jordan W.C."/>
            <person name="Karpen G.H."/>
            <person name="Kataoka E."/>
            <person name="Keightley P.D."/>
            <person name="Kheradpour P."/>
            <person name="Kirkness E.F."/>
            <person name="Koerich L.B."/>
            <person name="Kristiansen K."/>
            <person name="Kudrna D."/>
            <person name="Kulathinal R.J."/>
            <person name="Kumar S."/>
            <person name="Kwok R."/>
            <person name="Lander E."/>
            <person name="Langley C.H."/>
            <person name="Lapoint R."/>
            <person name="Lazzaro B.P."/>
            <person name="Lee S.J."/>
            <person name="Levesque L."/>
            <person name="Li R."/>
            <person name="Lin C.F."/>
            <person name="Lin M.F."/>
            <person name="Lindblad-Toh K."/>
            <person name="Llopart A."/>
            <person name="Long M."/>
            <person name="Low L."/>
            <person name="Lozovsky E."/>
            <person name="Lu J."/>
            <person name="Luo M."/>
            <person name="Machado C.A."/>
            <person name="Makalowski W."/>
            <person name="Marzo M."/>
            <person name="Matsuda M."/>
            <person name="Matzkin L."/>
            <person name="McAllister B."/>
            <person name="McBride C.S."/>
            <person name="McKernan B."/>
            <person name="McKernan K."/>
            <person name="Mendez-Lago M."/>
            <person name="Minx P."/>
            <person name="Mollenhauer M.U."/>
            <person name="Montooth K."/>
            <person name="Mount S.M."/>
            <person name="Mu X."/>
            <person name="Myers E."/>
            <person name="Negre B."/>
            <person name="Newfeld S."/>
            <person name="Nielsen R."/>
            <person name="Noor M.A."/>
            <person name="O'Grady P."/>
            <person name="Pachter L."/>
            <person name="Papaceit M."/>
            <person name="Parisi M.J."/>
            <person name="Parisi M."/>
            <person name="Parts L."/>
            <person name="Pedersen J.S."/>
            <person name="Pesole G."/>
            <person name="Phillippy A.M."/>
            <person name="Ponting C.P."/>
            <person name="Pop M."/>
            <person name="Porcelli D."/>
            <person name="Powell J.R."/>
            <person name="Prohaska S."/>
            <person name="Pruitt K."/>
            <person name="Puig M."/>
            <person name="Quesneville H."/>
            <person name="Ram K.R."/>
            <person name="Rand D."/>
            <person name="Rasmussen M.D."/>
            <person name="Reed L.K."/>
            <person name="Reenan R."/>
            <person name="Reily A."/>
            <person name="Remington K.A."/>
            <person name="Rieger T.T."/>
            <person name="Ritchie M.G."/>
            <person name="Robin C."/>
            <person name="Rogers Y.H."/>
            <person name="Rohde C."/>
            <person name="Rozas J."/>
            <person name="Rubenfield M.J."/>
            <person name="Ruiz A."/>
            <person name="Russo S."/>
            <person name="Salzberg S.L."/>
            <person name="Sanchez-Gracia A."/>
            <person name="Saranga D.J."/>
            <person name="Sato H."/>
            <person name="Schaeffer S.W."/>
            <person name="Schatz M.C."/>
            <person name="Schlenke T."/>
            <person name="Schwartz R."/>
            <person name="Segarra C."/>
            <person name="Singh R.S."/>
            <person name="Sirot L."/>
            <person name="Sirota M."/>
            <person name="Sisneros N.B."/>
            <person name="Smith C.D."/>
            <person name="Smith T.F."/>
            <person name="Spieth J."/>
            <person name="Stage D.E."/>
            <person name="Stark A."/>
            <person name="Stephan W."/>
            <person name="Strausberg R.L."/>
            <person name="Strempel S."/>
            <person name="Sturgill D."/>
            <person name="Sutton G."/>
            <person name="Sutton G.G."/>
            <person name="Tao W."/>
            <person name="Teichmann S."/>
            <person name="Tobari Y.N."/>
            <person name="Tomimura Y."/>
            <person name="Tsolas J.M."/>
            <person name="Valente V.L."/>
            <person name="Venter E."/>
            <person name="Venter J.C."/>
            <person name="Vicario S."/>
            <person name="Vieira F.G."/>
            <person name="Vilella A.J."/>
            <person name="Villasante A."/>
            <person name="Walenz B."/>
            <person name="Wang J."/>
            <person name="Wasserman M."/>
            <person name="Watts T."/>
            <person name="Wilson D."/>
            <person name="Wilson R.K."/>
            <person name="Wing R.A."/>
            <person name="Wolfner M.F."/>
            <person name="Wong A."/>
            <person name="Wong G.K."/>
            <person name="Wu C.I."/>
            <person name="Wu G."/>
            <person name="Yamamoto D."/>
            <person name="Yang H.P."/>
            <person name="Yang S.P."/>
            <person name="Yorke J.A."/>
            <person name="Yoshida K."/>
            <person name="Zdobnov E."/>
            <person name="Zhang P."/>
            <person name="Zhang Y."/>
            <person name="Zimin A.V."/>
            <person name="Baldwin J."/>
            <person name="Abdouelleil A."/>
            <person name="Abdulkadir J."/>
            <person name="Abebe A."/>
            <person name="Abera B."/>
            <person name="Abreu J."/>
            <person name="Acer S.C."/>
            <person name="Aftuck L."/>
            <person name="Alexander A."/>
            <person name="An P."/>
            <person name="Anderson E."/>
            <person name="Anderson S."/>
            <person name="Arachi H."/>
            <person name="Azer M."/>
            <person name="Bachantsang P."/>
            <person name="Barry A."/>
            <person name="Bayul T."/>
            <person name="Berlin A."/>
            <person name="Bessette D."/>
            <person name="Bloom T."/>
            <person name="Blye J."/>
            <person name="Boguslavskiy L."/>
            <person name="Bonnet C."/>
            <person name="Boukhgalter B."/>
            <person name="Bourzgui I."/>
            <person name="Brown A."/>
            <person name="Cahill P."/>
            <person name="Channer S."/>
            <person name="Cheshatsang Y."/>
            <person name="Chuda L."/>
            <person name="Citroen M."/>
            <person name="Collymore A."/>
            <person name="Cooke P."/>
            <person name="Costello M."/>
            <person name="D'Aco K."/>
            <person name="Daza R."/>
            <person name="De Haan G."/>
            <person name="DeGray S."/>
            <person name="DeMaso C."/>
            <person name="Dhargay N."/>
            <person name="Dooley K."/>
            <person name="Dooley E."/>
            <person name="Doricent M."/>
            <person name="Dorje P."/>
            <person name="Dorjee K."/>
            <person name="Dupes A."/>
            <person name="Elong R."/>
            <person name="Falk J."/>
            <person name="Farina A."/>
            <person name="Faro S."/>
            <person name="Ferguson D."/>
            <person name="Fisher S."/>
            <person name="Foley C.D."/>
            <person name="Franke A."/>
            <person name="Friedrich D."/>
            <person name="Gadbois L."/>
            <person name="Gearin G."/>
            <person name="Gearin C.R."/>
            <person name="Giannoukos G."/>
            <person name="Goode T."/>
            <person name="Graham J."/>
            <person name="Grandbois E."/>
            <person name="Grewal S."/>
            <person name="Gyaltsen K."/>
            <person name="Hafez N."/>
            <person name="Hagos B."/>
            <person name="Hall J."/>
            <person name="Henson C."/>
            <person name="Hollinger A."/>
            <person name="Honan T."/>
            <person name="Huard M.D."/>
            <person name="Hughes L."/>
            <person name="Hurhula B."/>
            <person name="Husby M.E."/>
            <person name="Kamat A."/>
            <person name="Kanga B."/>
            <person name="Kashin S."/>
            <person name="Khazanovich D."/>
            <person name="Kisner P."/>
            <person name="Lance K."/>
            <person name="Lara M."/>
            <person name="Lee W."/>
            <person name="Lennon N."/>
            <person name="Letendre F."/>
            <person name="LeVine R."/>
            <person name="Lipovsky A."/>
            <person name="Liu X."/>
            <person name="Liu J."/>
            <person name="Liu S."/>
            <person name="Lokyitsang T."/>
            <person name="Lokyitsang Y."/>
            <person name="Lubonja R."/>
            <person name="Lui A."/>
            <person name="MacDonald P."/>
            <person name="Magnisalis V."/>
            <person name="Maru K."/>
            <person name="Matthews C."/>
            <person name="McCusker W."/>
            <person name="McDonough S."/>
            <person name="Mehta T."/>
            <person name="Meldrim J."/>
            <person name="Meneus L."/>
            <person name="Mihai O."/>
            <person name="Mihalev A."/>
            <person name="Mihova T."/>
            <person name="Mittelman R."/>
            <person name="Mlenga V."/>
            <person name="Montmayeur A."/>
            <person name="Mulrain L."/>
            <person name="Navidi A."/>
            <person name="Naylor J."/>
            <person name="Negash T."/>
            <person name="Nguyen T."/>
            <person name="Nguyen N."/>
            <person name="Nicol R."/>
            <person name="Norbu C."/>
            <person name="Norbu N."/>
            <person name="Novod N."/>
            <person name="O'Neill B."/>
            <person name="Osman S."/>
            <person name="Markiewicz E."/>
            <person name="Oyono O.L."/>
            <person name="Patti C."/>
            <person name="Phunkhang P."/>
            <person name="Pierre F."/>
            <person name="Priest M."/>
            <person name="Raghuraman S."/>
            <person name="Rege F."/>
            <person name="Reyes R."/>
            <person name="Rise C."/>
            <person name="Rogov P."/>
            <person name="Ross K."/>
            <person name="Ryan E."/>
            <person name="Settipalli S."/>
            <person name="Shea T."/>
            <person name="Sherpa N."/>
            <person name="Shi L."/>
            <person name="Shih D."/>
            <person name="Sparrow T."/>
            <person name="Spaulding J."/>
            <person name="Stalker J."/>
            <person name="Stange-Thomann N."/>
            <person name="Stavropoulos S."/>
            <person name="Stone C."/>
            <person name="Strader C."/>
            <person name="Tesfaye S."/>
            <person name="Thomson T."/>
            <person name="Thoulutsang Y."/>
            <person name="Thoulutsang D."/>
            <person name="Topham K."/>
            <person name="Topping I."/>
            <person name="Tsamla T."/>
            <person name="Vassiliev H."/>
            <person name="Vo A."/>
            <person name="Wangchuk T."/>
            <person name="Wangdi T."/>
            <person name="Weiand M."/>
            <person name="Wilkinson J."/>
            <person name="Wilson A."/>
            <person name="Yadav S."/>
            <person name="Young G."/>
            <person name="Yu Q."/>
            <person name="Zembek L."/>
            <person name="Zhong D."/>
            <person name="Zimmer A."/>
            <person name="Zwirko Z."/>
            <person name="Jaffe D.B."/>
            <person name="Alvarez P."/>
            <person name="Brockman W."/>
            <person name="Butler J."/>
            <person name="Chin C."/>
            <person name="Gnerre S."/>
            <person name="Grabherr M."/>
            <person name="Kleber M."/>
            <person name="Mauceli E."/>
            <person name="MacCallum I."/>
        </authorList>
    </citation>
    <scope>NUCLEOTIDE SEQUENCE [LARGE SCALE GENOMIC DNA]</scope>
    <source>
        <strain evidence="6">MSH-3 / Tucson 14011-0111.49</strain>
    </source>
</reference>
<dbReference type="Pfam" id="PF00147">
    <property type="entry name" value="Fibrinogen_C"/>
    <property type="match status" value="1"/>
</dbReference>
<evidence type="ECO:0000256" key="3">
    <source>
        <dbReference type="SAM" id="SignalP"/>
    </source>
</evidence>
<dbReference type="SUPFAM" id="SSF56496">
    <property type="entry name" value="Fibrinogen C-terminal domain-like"/>
    <property type="match status" value="1"/>
</dbReference>
<dbReference type="InterPro" id="IPR050373">
    <property type="entry name" value="Fibrinogen_C-term_domain"/>
</dbReference>
<dbReference type="HOGENOM" id="CLU_038628_1_1_1"/>
<feature type="signal peptide" evidence="3">
    <location>
        <begin position="1"/>
        <end position="16"/>
    </location>
</feature>
<dbReference type="CDD" id="cd00087">
    <property type="entry name" value="FReD"/>
    <property type="match status" value="1"/>
</dbReference>